<keyword evidence="4" id="KW-0670">Pyruvate</keyword>
<evidence type="ECO:0000313" key="6">
    <source>
        <dbReference type="EMBL" id="MBV3393577.1"/>
    </source>
</evidence>
<evidence type="ECO:0000256" key="2">
    <source>
        <dbReference type="ARBA" id="ARBA00023145"/>
    </source>
</evidence>
<evidence type="ECO:0000256" key="1">
    <source>
        <dbReference type="ARBA" id="ARBA00022793"/>
    </source>
</evidence>
<keyword evidence="3" id="KW-0456">Lyase</keyword>
<evidence type="ECO:0000313" key="5">
    <source>
        <dbReference type="EMBL" id="MBV3383555.1"/>
    </source>
</evidence>
<reference evidence="5 8" key="1">
    <citation type="submission" date="2021-06" db="EMBL/GenBank/DDBJ databases">
        <title>Collection of gut derived symbiotic bacterial strains cultured from healthy donors.</title>
        <authorList>
            <person name="Lin H."/>
            <person name="Littmann E."/>
            <person name="Pamer E.G."/>
        </authorList>
    </citation>
    <scope>NUCLEOTIDE SEQUENCE</scope>
    <source>
        <strain evidence="6 8">MSK.21.70</strain>
        <strain evidence="5">MSK.21.82</strain>
    </source>
</reference>
<dbReference type="EMBL" id="JAHOEL010000088">
    <property type="protein sequence ID" value="MBV3393577.1"/>
    <property type="molecule type" value="Genomic_DNA"/>
</dbReference>
<evidence type="ECO:0000256" key="4">
    <source>
        <dbReference type="ARBA" id="ARBA00023317"/>
    </source>
</evidence>
<gene>
    <name evidence="5" type="ORF">KSV97_10110</name>
    <name evidence="6" type="ORF">KSW06_10035</name>
</gene>
<dbReference type="EMBL" id="JAHOEF010000089">
    <property type="protein sequence ID" value="MBV3383555.1"/>
    <property type="molecule type" value="Genomic_DNA"/>
</dbReference>
<evidence type="ECO:0000313" key="8">
    <source>
        <dbReference type="Proteomes" id="UP001197492"/>
    </source>
</evidence>
<keyword evidence="2" id="KW-0865">Zymogen</keyword>
<dbReference type="Proteomes" id="UP001197492">
    <property type="component" value="Unassembled WGS sequence"/>
</dbReference>
<evidence type="ECO:0000256" key="3">
    <source>
        <dbReference type="ARBA" id="ARBA00023239"/>
    </source>
</evidence>
<dbReference type="GO" id="GO:0008654">
    <property type="term" value="P:phospholipid biosynthetic process"/>
    <property type="evidence" value="ECO:0007669"/>
    <property type="project" value="InterPro"/>
</dbReference>
<dbReference type="Pfam" id="PF02666">
    <property type="entry name" value="PS_Dcarbxylase"/>
    <property type="match status" value="1"/>
</dbReference>
<comment type="caution">
    <text evidence="5">The sequence shown here is derived from an EMBL/GenBank/DDBJ whole genome shotgun (WGS) entry which is preliminary data.</text>
</comment>
<dbReference type="PANTHER" id="PTHR10067">
    <property type="entry name" value="PHOSPHATIDYLSERINE DECARBOXYLASE"/>
    <property type="match status" value="1"/>
</dbReference>
<dbReference type="GO" id="GO:0004609">
    <property type="term" value="F:phosphatidylserine decarboxylase activity"/>
    <property type="evidence" value="ECO:0007669"/>
    <property type="project" value="InterPro"/>
</dbReference>
<protein>
    <submittedName>
        <fullName evidence="5">Phosphatidylserine decarboxylase</fullName>
    </submittedName>
</protein>
<accession>A0AAW4MT90</accession>
<keyword evidence="8" id="KW-1185">Reference proteome</keyword>
<sequence>MAIFKRNGEKLEYDQSQDLFLEKLYGSLAGRCLLKVLTQPVITELGGAFMNSSLSKGQINSFVEKNNIDLNLYESQDYHSYNDFFTRTIKDGVRHIDMDENALIAPCDSKLTVYPIEDTLQLKIKNSVYTIEDLLMSPALADEYRGGLCLVFRLTVDDYHHYHFIDDGTADKDHFIKGVFHTVNPIASDYYPIYKTNSRSYTVLHTKHFGDVVQMEVGAMMVGKITNLNKKTFKRGEEKGYFEFGGSTVVLFIKKDIVDIDEDILNISKNEDEVRVLMGERIGTLK</sequence>
<dbReference type="AlphaFoldDB" id="A0AAW4MT90"/>
<name>A0AAW4MT90_9FIRM</name>
<proteinExistence type="predicted"/>
<dbReference type="Proteomes" id="UP001196408">
    <property type="component" value="Unassembled WGS sequence"/>
</dbReference>
<dbReference type="RefSeq" id="WP_217748217.1">
    <property type="nucleotide sequence ID" value="NZ_CAXVKV010000109.1"/>
</dbReference>
<evidence type="ECO:0000313" key="7">
    <source>
        <dbReference type="Proteomes" id="UP001196408"/>
    </source>
</evidence>
<dbReference type="InterPro" id="IPR003817">
    <property type="entry name" value="PS_Dcarbxylase"/>
</dbReference>
<organism evidence="5 7">
    <name type="scientific">Catenibacterium mitsuokai</name>
    <dbReference type="NCBI Taxonomy" id="100886"/>
    <lineage>
        <taxon>Bacteria</taxon>
        <taxon>Bacillati</taxon>
        <taxon>Bacillota</taxon>
        <taxon>Erysipelotrichia</taxon>
        <taxon>Erysipelotrichales</taxon>
        <taxon>Coprobacillaceae</taxon>
        <taxon>Catenibacterium</taxon>
    </lineage>
</organism>
<keyword evidence="1" id="KW-0210">Decarboxylase</keyword>
<dbReference type="PANTHER" id="PTHR10067:SF17">
    <property type="entry name" value="PHOSPHATIDYLSERINE DECARBOXYLASE PROENZYME 2"/>
    <property type="match status" value="1"/>
</dbReference>